<evidence type="ECO:0000259" key="4">
    <source>
        <dbReference type="PROSITE" id="PS51071"/>
    </source>
</evidence>
<gene>
    <name evidence="6" type="ORF">SAMN05428998_14632</name>
</gene>
<feature type="domain" description="HTH rpiR-type" evidence="4">
    <location>
        <begin position="2"/>
        <end position="78"/>
    </location>
</feature>
<dbReference type="Pfam" id="PF01380">
    <property type="entry name" value="SIS"/>
    <property type="match status" value="1"/>
</dbReference>
<protein>
    <submittedName>
        <fullName evidence="6">Transcriptional regulator, RpiR family</fullName>
    </submittedName>
</protein>
<dbReference type="SUPFAM" id="SSF46689">
    <property type="entry name" value="Homeodomain-like"/>
    <property type="match status" value="1"/>
</dbReference>
<evidence type="ECO:0000313" key="7">
    <source>
        <dbReference type="Proteomes" id="UP000192917"/>
    </source>
</evidence>
<keyword evidence="2" id="KW-0238">DNA-binding</keyword>
<dbReference type="GO" id="GO:0097367">
    <property type="term" value="F:carbohydrate derivative binding"/>
    <property type="evidence" value="ECO:0007669"/>
    <property type="project" value="InterPro"/>
</dbReference>
<dbReference type="Proteomes" id="UP000192917">
    <property type="component" value="Unassembled WGS sequence"/>
</dbReference>
<name>A0A1Y6CVQ6_9PROT</name>
<keyword evidence="1" id="KW-0805">Transcription regulation</keyword>
<evidence type="ECO:0000256" key="1">
    <source>
        <dbReference type="ARBA" id="ARBA00023015"/>
    </source>
</evidence>
<reference evidence="6 7" key="1">
    <citation type="submission" date="2017-04" db="EMBL/GenBank/DDBJ databases">
        <authorList>
            <person name="Afonso C.L."/>
            <person name="Miller P.J."/>
            <person name="Scott M.A."/>
            <person name="Spackman E."/>
            <person name="Goraichik I."/>
            <person name="Dimitrov K.M."/>
            <person name="Suarez D.L."/>
            <person name="Swayne D.E."/>
        </authorList>
    </citation>
    <scope>NUCLEOTIDE SEQUENCE [LARGE SCALE GENOMIC DNA]</scope>
    <source>
        <strain evidence="6 7">USBA 355</strain>
    </source>
</reference>
<feature type="domain" description="SIS" evidence="5">
    <location>
        <begin position="128"/>
        <end position="270"/>
    </location>
</feature>
<dbReference type="SUPFAM" id="SSF53697">
    <property type="entry name" value="SIS domain"/>
    <property type="match status" value="1"/>
</dbReference>
<dbReference type="PANTHER" id="PTHR30514:SF18">
    <property type="entry name" value="RPIR-FAMILY TRANSCRIPTIONAL REGULATOR"/>
    <property type="match status" value="1"/>
</dbReference>
<dbReference type="InterPro" id="IPR035472">
    <property type="entry name" value="RpiR-like_SIS"/>
</dbReference>
<dbReference type="Pfam" id="PF01418">
    <property type="entry name" value="HTH_6"/>
    <property type="match status" value="1"/>
</dbReference>
<dbReference type="Gene3D" id="3.40.50.10490">
    <property type="entry name" value="Glucose-6-phosphate isomerase like protein, domain 1"/>
    <property type="match status" value="1"/>
</dbReference>
<keyword evidence="3" id="KW-0804">Transcription</keyword>
<keyword evidence="7" id="KW-1185">Reference proteome</keyword>
<dbReference type="InterPro" id="IPR047640">
    <property type="entry name" value="RpiR-like"/>
</dbReference>
<dbReference type="GO" id="GO:0003700">
    <property type="term" value="F:DNA-binding transcription factor activity"/>
    <property type="evidence" value="ECO:0007669"/>
    <property type="project" value="InterPro"/>
</dbReference>
<dbReference type="RefSeq" id="WP_085126908.1">
    <property type="nucleotide sequence ID" value="NZ_FWZX01000046.1"/>
</dbReference>
<dbReference type="Gene3D" id="1.10.10.10">
    <property type="entry name" value="Winged helix-like DNA-binding domain superfamily/Winged helix DNA-binding domain"/>
    <property type="match status" value="1"/>
</dbReference>
<proteinExistence type="predicted"/>
<sequence>MDTLIQSIVERMEGLTPQLRRAARFVVDHPAEVAMASMRQVAAKAEVTPSTMLRLAQALGEPSYEAFRAQFQQAVRAGARAYPDRARGLQRLGHSAREAEIAETFRRALGENLRRAFDDNPPEAFAAAAGLLRKAPRSFFFGVRGCYGIVHYAYLVARMVLPQASLVTDTGGVAVDDLALARPGDCLLVVGLTPYAEATVRTAAFAREQGLSVIAVTDSRASPIARGATQLLLAATESPQFFPSMSGALATLEALLGYLVAQGGRPQIARIEAHQPFHKALGTFHEDERG</sequence>
<dbReference type="InterPro" id="IPR046348">
    <property type="entry name" value="SIS_dom_sf"/>
</dbReference>
<dbReference type="InterPro" id="IPR001347">
    <property type="entry name" value="SIS_dom"/>
</dbReference>
<dbReference type="GO" id="GO:1901135">
    <property type="term" value="P:carbohydrate derivative metabolic process"/>
    <property type="evidence" value="ECO:0007669"/>
    <property type="project" value="InterPro"/>
</dbReference>
<accession>A0A1Y6CVQ6</accession>
<dbReference type="InterPro" id="IPR009057">
    <property type="entry name" value="Homeodomain-like_sf"/>
</dbReference>
<dbReference type="PROSITE" id="PS51071">
    <property type="entry name" value="HTH_RPIR"/>
    <property type="match status" value="1"/>
</dbReference>
<dbReference type="PROSITE" id="PS51464">
    <property type="entry name" value="SIS"/>
    <property type="match status" value="1"/>
</dbReference>
<dbReference type="EMBL" id="FWZX01000046">
    <property type="protein sequence ID" value="SMF82416.1"/>
    <property type="molecule type" value="Genomic_DNA"/>
</dbReference>
<dbReference type="InterPro" id="IPR036388">
    <property type="entry name" value="WH-like_DNA-bd_sf"/>
</dbReference>
<evidence type="ECO:0000259" key="5">
    <source>
        <dbReference type="PROSITE" id="PS51464"/>
    </source>
</evidence>
<evidence type="ECO:0000256" key="3">
    <source>
        <dbReference type="ARBA" id="ARBA00023163"/>
    </source>
</evidence>
<evidence type="ECO:0000313" key="6">
    <source>
        <dbReference type="EMBL" id="SMF82416.1"/>
    </source>
</evidence>
<dbReference type="PANTHER" id="PTHR30514">
    <property type="entry name" value="GLUCOKINASE"/>
    <property type="match status" value="1"/>
</dbReference>
<dbReference type="GO" id="GO:0003677">
    <property type="term" value="F:DNA binding"/>
    <property type="evidence" value="ECO:0007669"/>
    <property type="project" value="UniProtKB-KW"/>
</dbReference>
<dbReference type="AlphaFoldDB" id="A0A1Y6CVQ6"/>
<organism evidence="6 7">
    <name type="scientific">Tistlia consotensis USBA 355</name>
    <dbReference type="NCBI Taxonomy" id="560819"/>
    <lineage>
        <taxon>Bacteria</taxon>
        <taxon>Pseudomonadati</taxon>
        <taxon>Pseudomonadota</taxon>
        <taxon>Alphaproteobacteria</taxon>
        <taxon>Rhodospirillales</taxon>
        <taxon>Rhodovibrionaceae</taxon>
        <taxon>Tistlia</taxon>
    </lineage>
</organism>
<dbReference type="STRING" id="560819.SAMN05428998_14632"/>
<dbReference type="InterPro" id="IPR000281">
    <property type="entry name" value="HTH_RpiR"/>
</dbReference>
<evidence type="ECO:0000256" key="2">
    <source>
        <dbReference type="ARBA" id="ARBA00023125"/>
    </source>
</evidence>
<dbReference type="CDD" id="cd05013">
    <property type="entry name" value="SIS_RpiR"/>
    <property type="match status" value="1"/>
</dbReference>